<gene>
    <name evidence="3" type="ORF">JOD17_003170</name>
</gene>
<dbReference type="InterPro" id="IPR054612">
    <property type="entry name" value="Phage_capsid-like_C"/>
</dbReference>
<dbReference type="Proteomes" id="UP000741863">
    <property type="component" value="Unassembled WGS sequence"/>
</dbReference>
<name>A0ABS2PF51_9BACL</name>
<protein>
    <submittedName>
        <fullName evidence="3">HK97 family phage major capsid protein</fullName>
    </submittedName>
</protein>
<evidence type="ECO:0000313" key="4">
    <source>
        <dbReference type="Proteomes" id="UP000741863"/>
    </source>
</evidence>
<feature type="domain" description="Phage capsid-like C-terminal" evidence="2">
    <location>
        <begin position="32"/>
        <end position="312"/>
    </location>
</feature>
<dbReference type="InterPro" id="IPR024455">
    <property type="entry name" value="Phage_capsid"/>
</dbReference>
<keyword evidence="4" id="KW-1185">Reference proteome</keyword>
<dbReference type="RefSeq" id="WP_204698819.1">
    <property type="nucleotide sequence ID" value="NZ_JAFBEC010000009.1"/>
</dbReference>
<reference evidence="3 4" key="1">
    <citation type="submission" date="2021-01" db="EMBL/GenBank/DDBJ databases">
        <title>Genomic Encyclopedia of Type Strains, Phase IV (KMG-IV): sequencing the most valuable type-strain genomes for metagenomic binning, comparative biology and taxonomic classification.</title>
        <authorList>
            <person name="Goeker M."/>
        </authorList>
    </citation>
    <scope>NUCLEOTIDE SEQUENCE [LARGE SCALE GENOMIC DNA]</scope>
    <source>
        <strain evidence="3 4">DSM 25540</strain>
    </source>
</reference>
<dbReference type="Gene3D" id="3.30.2400.10">
    <property type="entry name" value="Major capsid protein gp5"/>
    <property type="match status" value="1"/>
</dbReference>
<dbReference type="SUPFAM" id="SSF56563">
    <property type="entry name" value="Major capsid protein gp5"/>
    <property type="match status" value="1"/>
</dbReference>
<sequence length="321" mass="36018">MKKSVMKMNLQHFADRFDPSNVLLQDSRTGSIPSEQGTLVLKEFMTNSLVAQLATYEEMTKEKKEFMYLAEGPGAYWVSEAERIQTSKATWLKAEMEAKKLGVILPVSKEFLRYSVSDFFNQMGPAIAEAFYSKFDAAALFNNNSPYASDMSIWERIENEGNQIEQATTGNIYTDLNSLLALIEDGDNEPNGFTTTRRFRKDLRAALDGQGRPIFNEPGQGATNQVLGLPVGYANRKSWDYDKANLITGDWEFARYGMLQGIEYSISEDATLTTLQDESGEPINLFERDMFALRATMHIGFMTLKDDAFAALVPQGSNDGE</sequence>
<dbReference type="Gene3D" id="3.30.2320.10">
    <property type="entry name" value="hypothetical protein PF0899 domain"/>
    <property type="match status" value="1"/>
</dbReference>
<dbReference type="NCBIfam" id="TIGR01554">
    <property type="entry name" value="major_cap_HK97"/>
    <property type="match status" value="1"/>
</dbReference>
<evidence type="ECO:0000256" key="1">
    <source>
        <dbReference type="ARBA" id="ARBA00004328"/>
    </source>
</evidence>
<comment type="subcellular location">
    <subcellularLocation>
        <location evidence="1">Virion</location>
    </subcellularLocation>
</comment>
<evidence type="ECO:0000259" key="2">
    <source>
        <dbReference type="Pfam" id="PF05065"/>
    </source>
</evidence>
<accession>A0ABS2PF51</accession>
<dbReference type="Pfam" id="PF05065">
    <property type="entry name" value="Phage_capsid"/>
    <property type="match status" value="1"/>
</dbReference>
<comment type="caution">
    <text evidence="3">The sequence shown here is derived from an EMBL/GenBank/DDBJ whole genome shotgun (WGS) entry which is preliminary data.</text>
</comment>
<evidence type="ECO:0000313" key="3">
    <source>
        <dbReference type="EMBL" id="MBM7634070.1"/>
    </source>
</evidence>
<organism evidence="3 4">
    <name type="scientific">Geomicrobium sediminis</name>
    <dbReference type="NCBI Taxonomy" id="1347788"/>
    <lineage>
        <taxon>Bacteria</taxon>
        <taxon>Bacillati</taxon>
        <taxon>Bacillota</taxon>
        <taxon>Bacilli</taxon>
        <taxon>Bacillales</taxon>
        <taxon>Geomicrobium</taxon>
    </lineage>
</organism>
<dbReference type="EMBL" id="JAFBEC010000009">
    <property type="protein sequence ID" value="MBM7634070.1"/>
    <property type="molecule type" value="Genomic_DNA"/>
</dbReference>
<proteinExistence type="predicted"/>